<name>G0W722_NAUDC</name>
<evidence type="ECO:0000256" key="1">
    <source>
        <dbReference type="ARBA" id="ARBA00004123"/>
    </source>
</evidence>
<dbReference type="Proteomes" id="UP000000689">
    <property type="component" value="Chromosome 2"/>
</dbReference>
<dbReference type="PROSITE" id="PS50103">
    <property type="entry name" value="ZF_C3H1"/>
    <property type="match status" value="1"/>
</dbReference>
<evidence type="ECO:0000256" key="2">
    <source>
        <dbReference type="ARBA" id="ARBA00022723"/>
    </source>
</evidence>
<dbReference type="AlphaFoldDB" id="G0W722"/>
<protein>
    <recommendedName>
        <fullName evidence="8">C3H1-type domain-containing protein</fullName>
    </recommendedName>
</protein>
<dbReference type="InterPro" id="IPR000571">
    <property type="entry name" value="Znf_CCCH"/>
</dbReference>
<evidence type="ECO:0000259" key="8">
    <source>
        <dbReference type="PROSITE" id="PS50103"/>
    </source>
</evidence>
<evidence type="ECO:0000256" key="4">
    <source>
        <dbReference type="ARBA" id="ARBA00022833"/>
    </source>
</evidence>
<dbReference type="OMA" id="PNRHDIC"/>
<keyword evidence="3 6" id="KW-0863">Zinc-finger</keyword>
<dbReference type="RefSeq" id="XP_003668826.1">
    <property type="nucleotide sequence ID" value="XM_003668778.1"/>
</dbReference>
<dbReference type="GeneID" id="11498253"/>
<feature type="region of interest" description="Disordered" evidence="7">
    <location>
        <begin position="413"/>
        <end position="440"/>
    </location>
</feature>
<dbReference type="SMART" id="SM00356">
    <property type="entry name" value="ZnF_C3H1"/>
    <property type="match status" value="1"/>
</dbReference>
<dbReference type="STRING" id="1071378.G0W722"/>
<reference evidence="9 10" key="1">
    <citation type="journal article" date="2011" name="Proc. Natl. Acad. Sci. U.S.A.">
        <title>Evolutionary erosion of yeast sex chromosomes by mating-type switching accidents.</title>
        <authorList>
            <person name="Gordon J.L."/>
            <person name="Armisen D."/>
            <person name="Proux-Wera E."/>
            <person name="Oheigeartaigh S.S."/>
            <person name="Byrne K.P."/>
            <person name="Wolfe K.H."/>
        </authorList>
    </citation>
    <scope>NUCLEOTIDE SEQUENCE [LARGE SCALE GENOMIC DNA]</scope>
    <source>
        <strain evidence="10">ATCC 10597 / BCRC 20456 / CBS 421 / NBRC 0211 / NRRL Y-12639</strain>
    </source>
</reference>
<feature type="domain" description="C3H1-type" evidence="8">
    <location>
        <begin position="11"/>
        <end position="38"/>
    </location>
</feature>
<keyword evidence="10" id="KW-1185">Reference proteome</keyword>
<evidence type="ECO:0000256" key="5">
    <source>
        <dbReference type="ARBA" id="ARBA00023242"/>
    </source>
</evidence>
<evidence type="ECO:0000256" key="3">
    <source>
        <dbReference type="ARBA" id="ARBA00022771"/>
    </source>
</evidence>
<organism evidence="9 10">
    <name type="scientific">Naumovozyma dairenensis (strain ATCC 10597 / BCRC 20456 / CBS 421 / NBRC 0211 / NRRL Y-12639)</name>
    <name type="common">Saccharomyces dairenensis</name>
    <dbReference type="NCBI Taxonomy" id="1071378"/>
    <lineage>
        <taxon>Eukaryota</taxon>
        <taxon>Fungi</taxon>
        <taxon>Dikarya</taxon>
        <taxon>Ascomycota</taxon>
        <taxon>Saccharomycotina</taxon>
        <taxon>Saccharomycetes</taxon>
        <taxon>Saccharomycetales</taxon>
        <taxon>Saccharomycetaceae</taxon>
        <taxon>Naumovozyma</taxon>
    </lineage>
</organism>
<dbReference type="InterPro" id="IPR036855">
    <property type="entry name" value="Znf_CCCH_sf"/>
</dbReference>
<proteinExistence type="predicted"/>
<dbReference type="PANTHER" id="PTHR46527:SF1">
    <property type="entry name" value="NUCLEOPORIN NUP42"/>
    <property type="match status" value="1"/>
</dbReference>
<evidence type="ECO:0000256" key="6">
    <source>
        <dbReference type="PROSITE-ProRule" id="PRU00723"/>
    </source>
</evidence>
<dbReference type="Gene3D" id="4.10.1000.10">
    <property type="entry name" value="Zinc finger, CCCH-type"/>
    <property type="match status" value="1"/>
</dbReference>
<dbReference type="KEGG" id="ndi:NDAI_0B05500"/>
<dbReference type="InterPro" id="IPR051767">
    <property type="entry name" value="Nucleoporin_NUP42"/>
</dbReference>
<dbReference type="eggNOG" id="KOG0845">
    <property type="taxonomic scope" value="Eukaryota"/>
</dbReference>
<dbReference type="OrthoDB" id="20729at2759"/>
<feature type="zinc finger region" description="C3H1-type" evidence="6">
    <location>
        <begin position="11"/>
        <end position="38"/>
    </location>
</feature>
<sequence>MFGSSGGNNNNRNRTPCKFFQQGKCLKGSACKYAHVYTNANNNGNTNDNTDSKSAIELYRDFTNPQKIDRLQKAISFDLEEAKTIQLNPLSSSYSLAHPCGVNLIANRDLSPEESRWQYYQAKQKNMLQQYEIEMNARSNDIQKCFHNIKEHTDLAARYLQKNTRSLVETGVLAIPKDFITFPLDLTGQTYSNPQSMATPTNTSTFGSTNNAFSITSPGTFGSAPQGASPFASVPQGSSALGSATGGAFGKPAFGTTGVTNSAFGANPFMSNTNATSGTTAAVGSSAFGKPAFGATNTSSAFGNSAFGSSIAAPTSKTSGAFGKPGFSGTIGSGNAGTSTFGSTGFGSTPAAPVAASAGAFGSTGFGASLNQQGTGAFGSAGTNTASTAGGAFGKPAFGKPAFGSSAFGGTSASPFGSTGQTSTAANTSSPFGKVNQGMPGATTTMSPFGKIAGTPATTTTTASPFGSVNNNATQNTTSVFGTSQPATGQTTAFPVFGNAANKSSPFGLPNNTGNAPASNVFGFNTNSTSVPAGQGDAVTTSGNERFYQGLHSEVDKPNEVGDLSQETLDQFKALKFTLGKVPDMPPPVALVK</sequence>
<dbReference type="PANTHER" id="PTHR46527">
    <property type="entry name" value="NUCLEOPORIN-LIKE PROTEIN 2"/>
    <property type="match status" value="1"/>
</dbReference>
<keyword evidence="2 6" id="KW-0479">Metal-binding</keyword>
<comment type="subcellular location">
    <subcellularLocation>
        <location evidence="1">Nucleus</location>
    </subcellularLocation>
</comment>
<feature type="compositionally biased region" description="Polar residues" evidence="7">
    <location>
        <begin position="421"/>
        <end position="431"/>
    </location>
</feature>
<accession>G0W722</accession>
<evidence type="ECO:0000256" key="7">
    <source>
        <dbReference type="SAM" id="MobiDB-lite"/>
    </source>
</evidence>
<evidence type="ECO:0000313" key="10">
    <source>
        <dbReference type="Proteomes" id="UP000000689"/>
    </source>
</evidence>
<keyword evidence="4 6" id="KW-0862">Zinc</keyword>
<dbReference type="SUPFAM" id="SSF90229">
    <property type="entry name" value="CCCH zinc finger"/>
    <property type="match status" value="1"/>
</dbReference>
<dbReference type="Pfam" id="PF00642">
    <property type="entry name" value="zf-CCCH"/>
    <property type="match status" value="1"/>
</dbReference>
<gene>
    <name evidence="9" type="primary">NDAI0B05500</name>
    <name evidence="9" type="ordered locus">NDAI_0B05500</name>
</gene>
<evidence type="ECO:0000313" key="9">
    <source>
        <dbReference type="EMBL" id="CCD23583.1"/>
    </source>
</evidence>
<dbReference type="GO" id="GO:0008270">
    <property type="term" value="F:zinc ion binding"/>
    <property type="evidence" value="ECO:0007669"/>
    <property type="project" value="UniProtKB-KW"/>
</dbReference>
<dbReference type="GO" id="GO:0005634">
    <property type="term" value="C:nucleus"/>
    <property type="evidence" value="ECO:0007669"/>
    <property type="project" value="UniProtKB-SubCell"/>
</dbReference>
<dbReference type="HOGENOM" id="CLU_456507_0_0_1"/>
<keyword evidence="5" id="KW-0539">Nucleus</keyword>
<dbReference type="EMBL" id="HE580268">
    <property type="protein sequence ID" value="CCD23583.1"/>
    <property type="molecule type" value="Genomic_DNA"/>
</dbReference>